<keyword evidence="3" id="KW-1185">Reference proteome</keyword>
<evidence type="ECO:0000313" key="2">
    <source>
        <dbReference type="EMBL" id="POH73010.1"/>
    </source>
</evidence>
<evidence type="ECO:0000313" key="3">
    <source>
        <dbReference type="Proteomes" id="UP000237061"/>
    </source>
</evidence>
<comment type="caution">
    <text evidence="2">The sequence shown here is derived from an EMBL/GenBank/DDBJ whole genome shotgun (WGS) entry which is preliminary data.</text>
</comment>
<accession>A0A2S3ZUW4</accession>
<dbReference type="PROSITE" id="PS51257">
    <property type="entry name" value="PROKAR_LIPOPROTEIN"/>
    <property type="match status" value="1"/>
</dbReference>
<name>A0A2S3ZUW4_ARTGL</name>
<reference evidence="2 3" key="1">
    <citation type="submission" date="2018-01" db="EMBL/GenBank/DDBJ databases">
        <title>Arthrobacter sp. nov., from glaciers in China.</title>
        <authorList>
            <person name="Liu Q."/>
            <person name="Xin Y.-H."/>
        </authorList>
    </citation>
    <scope>NUCLEOTIDE SEQUENCE [LARGE SCALE GENOMIC DNA]</scope>
    <source>
        <strain evidence="2 3">HLT2-12-2</strain>
    </source>
</reference>
<sequence length="131" mass="13749">MRRIIAVVLTFMAAALLVSCSSGSTVVKNVDSALSQVPGVVSVKTEYKNNAGVSKRITVRITASPDSVLETVLDDSLLAFAGASDSTRGTISVSYYVFPEGDEENGIRPDAFGLGVTPTVQEIRDYASSNG</sequence>
<dbReference type="RefSeq" id="WP_103466103.1">
    <property type="nucleotide sequence ID" value="NZ_PPXB01000003.1"/>
</dbReference>
<dbReference type="AlphaFoldDB" id="A0A2S3ZUW4"/>
<evidence type="ECO:0000256" key="1">
    <source>
        <dbReference type="SAM" id="SignalP"/>
    </source>
</evidence>
<dbReference type="Proteomes" id="UP000237061">
    <property type="component" value="Unassembled WGS sequence"/>
</dbReference>
<proteinExistence type="predicted"/>
<keyword evidence="1" id="KW-0732">Signal</keyword>
<organism evidence="2 3">
    <name type="scientific">Arthrobacter glacialis</name>
    <dbReference type="NCBI Taxonomy" id="1664"/>
    <lineage>
        <taxon>Bacteria</taxon>
        <taxon>Bacillati</taxon>
        <taxon>Actinomycetota</taxon>
        <taxon>Actinomycetes</taxon>
        <taxon>Micrococcales</taxon>
        <taxon>Micrococcaceae</taxon>
        <taxon>Arthrobacter</taxon>
    </lineage>
</organism>
<feature type="chain" id="PRO_5038522286" evidence="1">
    <location>
        <begin position="25"/>
        <end position="131"/>
    </location>
</feature>
<dbReference type="EMBL" id="PPXC01000009">
    <property type="protein sequence ID" value="POH73010.1"/>
    <property type="molecule type" value="Genomic_DNA"/>
</dbReference>
<gene>
    <name evidence="2" type="ORF">CVS27_12650</name>
</gene>
<feature type="signal peptide" evidence="1">
    <location>
        <begin position="1"/>
        <end position="24"/>
    </location>
</feature>
<protein>
    <submittedName>
        <fullName evidence="2">Uncharacterized protein</fullName>
    </submittedName>
</protein>